<evidence type="ECO:0000256" key="2">
    <source>
        <dbReference type="SAM" id="MobiDB-lite"/>
    </source>
</evidence>
<dbReference type="PANTHER" id="PTHR23303">
    <property type="entry name" value="CARBOXYPEPTIDASE REGULATORY REGION-CONTAINING"/>
    <property type="match status" value="1"/>
</dbReference>
<evidence type="ECO:0000256" key="1">
    <source>
        <dbReference type="ARBA" id="ARBA00022729"/>
    </source>
</evidence>
<name>A0A917AH25_9RHOB</name>
<evidence type="ECO:0000313" key="3">
    <source>
        <dbReference type="EMBL" id="GGE52068.1"/>
    </source>
</evidence>
<dbReference type="AlphaFoldDB" id="A0A917AH25"/>
<accession>A0A917AH25</accession>
<comment type="caution">
    <text evidence="3">The sequence shown here is derived from an EMBL/GenBank/DDBJ whole genome shotgun (WGS) entry which is preliminary data.</text>
</comment>
<evidence type="ECO:0000313" key="4">
    <source>
        <dbReference type="Proteomes" id="UP000606730"/>
    </source>
</evidence>
<feature type="region of interest" description="Disordered" evidence="2">
    <location>
        <begin position="179"/>
        <end position="200"/>
    </location>
</feature>
<dbReference type="InterPro" id="IPR013783">
    <property type="entry name" value="Ig-like_fold"/>
</dbReference>
<organism evidence="3 4">
    <name type="scientific">Actibacterium pelagium</name>
    <dbReference type="NCBI Taxonomy" id="2029103"/>
    <lineage>
        <taxon>Bacteria</taxon>
        <taxon>Pseudomonadati</taxon>
        <taxon>Pseudomonadota</taxon>
        <taxon>Alphaproteobacteria</taxon>
        <taxon>Rhodobacterales</taxon>
        <taxon>Roseobacteraceae</taxon>
        <taxon>Actibacterium</taxon>
    </lineage>
</organism>
<dbReference type="EMBL" id="BMKN01000002">
    <property type="protein sequence ID" value="GGE52068.1"/>
    <property type="molecule type" value="Genomic_DNA"/>
</dbReference>
<dbReference type="InterPro" id="IPR018247">
    <property type="entry name" value="EF_Hand_1_Ca_BS"/>
</dbReference>
<proteinExistence type="predicted"/>
<keyword evidence="1" id="KW-0732">Signal</keyword>
<reference evidence="3" key="1">
    <citation type="journal article" date="2014" name="Int. J. Syst. Evol. Microbiol.">
        <title>Complete genome sequence of Corynebacterium casei LMG S-19264T (=DSM 44701T), isolated from a smear-ripened cheese.</title>
        <authorList>
            <consortium name="US DOE Joint Genome Institute (JGI-PGF)"/>
            <person name="Walter F."/>
            <person name="Albersmeier A."/>
            <person name="Kalinowski J."/>
            <person name="Ruckert C."/>
        </authorList>
    </citation>
    <scope>NUCLEOTIDE SEQUENCE</scope>
    <source>
        <strain evidence="3">CGMCC 1.16012</strain>
    </source>
</reference>
<protein>
    <recommendedName>
        <fullName evidence="5">Cna protein B-type domain-containing protein</fullName>
    </recommendedName>
</protein>
<dbReference type="SUPFAM" id="SSF117074">
    <property type="entry name" value="Hypothetical protein PA1324"/>
    <property type="match status" value="2"/>
</dbReference>
<evidence type="ECO:0008006" key="5">
    <source>
        <dbReference type="Google" id="ProtNLM"/>
    </source>
</evidence>
<dbReference type="RefSeq" id="WP_188720486.1">
    <property type="nucleotide sequence ID" value="NZ_BMKN01000002.1"/>
</dbReference>
<dbReference type="Proteomes" id="UP000606730">
    <property type="component" value="Unassembled WGS sequence"/>
</dbReference>
<dbReference type="PANTHER" id="PTHR23303:SF14">
    <property type="entry name" value="BOS COMPLEX SUBUNIT NOMO1-RELATED"/>
    <property type="match status" value="1"/>
</dbReference>
<dbReference type="PROSITE" id="PS00018">
    <property type="entry name" value="EF_HAND_1"/>
    <property type="match status" value="2"/>
</dbReference>
<dbReference type="InterPro" id="IPR051417">
    <property type="entry name" value="SDr/BOS_complex"/>
</dbReference>
<sequence>MPSDNEVILNDEEILDDGLSVSTDLDDYAPGSTAEITATGVDEGGSVTFEVEHVSDAGPDGIYGTADDTTVDLGGDGHDSWTVTDGGEGDLDGEANGVIVTDWYVNPDDSAGERFLLSAYDGTDTAFATFTDGIGDDAGAQVDLTGPELGSDTLNGAVYSNDAVGAGTGLINSFVRISTNDPEEDGYNTSDRPLDNDENNSPGFTRDLFFGDIPVVTLYDDQGNATLYLEFQLDINEPDSGATSYLSLDQVEIYVSDSQVPSGDPALLDTYGELVYSLDTYNESGVLVDDNWVALDYTLQSGSGVSDMILYVPLEFFEGATTVDVNDGTYVTLYSDFGHQEDYIVDGELVADWTNNSGFEEWSVRTFVEFTGIKFNDLDVDGVKDDTEVELGGWEIRAYIDLDRDGVLDQLEYDVGAYATDITDINGFYELNFFLDANVPYSELYDGPTLIEDAQYLIVEVMQDGWEQGPAGDPILDAGLNTGDEILGPNGYVFDPTSSDLETEVSGNNFGNYQPTGDITGIKYNDLAGDGASGTNTPISGWTVYLFEDAIDTSGDGSLSDAEIAAALSSATPVQTDTTDDSGVYLFEDVMVGDYFVIEDIDGPSGGWAPTTTPWYGVTVVGGETYGDGAFEATDFYNFELFDIDGTKFDDLDGDGSIEDGEPGLGGVTIFIDLDGNGEFDWTDTEGEENGVWDAGEGDRWTVTANDGTWSFTDLDWTYDEKTVYEVLPDGYVQTVGASGYEIDGTSGNDQSNLDFANFELASIEGYKFWDLDRSGTWDFVDTNDNGIRDGDEITAEGGESGAQGWTILLYKDDGDGIFNETTAIDSTVSDETGYWSFDGLMAGTYFVKEQLLAGYVQTTPDAFGDGYFKVVVDTSGQVVITDVEDNLLLFGNDQIDGPGVRTPGFWQGQLGQTYWDGNPDNDGIIPGTGNTEEKEGAEFAENDVIVMNYGGNFDANGEYVDGGDPDYWDRVAATDPDDLLLLIGDWNFDGNDSGEDWYKDGEGVTLTEALYALQGYGLDGTKDRGKNKDWGKTELIERDLVAAWLNVMAGNEYQTAPEDGESFETAEYWIDQAIAYLNYYYDEASPQHKKSAWHDGFNPDGIDGNGDEIVSGSEIHNALDGWNNSGELDGFYVAFDGDNGGTTTALSYFAAEENYDSVA</sequence>
<reference evidence="3" key="2">
    <citation type="submission" date="2020-09" db="EMBL/GenBank/DDBJ databases">
        <authorList>
            <person name="Sun Q."/>
            <person name="Zhou Y."/>
        </authorList>
    </citation>
    <scope>NUCLEOTIDE SEQUENCE</scope>
    <source>
        <strain evidence="3">CGMCC 1.16012</strain>
    </source>
</reference>
<dbReference type="Gene3D" id="2.60.40.10">
    <property type="entry name" value="Immunoglobulins"/>
    <property type="match status" value="4"/>
</dbReference>
<keyword evidence="4" id="KW-1185">Reference proteome</keyword>
<gene>
    <name evidence="3" type="ORF">GCM10011517_19750</name>
</gene>